<evidence type="ECO:0000256" key="10">
    <source>
        <dbReference type="ARBA" id="ARBA00022968"/>
    </source>
</evidence>
<evidence type="ECO:0000256" key="13">
    <source>
        <dbReference type="ARBA" id="ARBA00045533"/>
    </source>
</evidence>
<gene>
    <name evidence="16" type="ORF">EKO27_g803</name>
</gene>
<comment type="caution">
    <text evidence="16">The sequence shown here is derived from an EMBL/GenBank/DDBJ whole genome shotgun (WGS) entry which is preliminary data.</text>
</comment>
<comment type="catalytic activity">
    <reaction evidence="1 15">
        <text>Cleavage of hydrophobic, N-terminal signal or leader sequences from secreted and periplasmic proteins.</text>
        <dbReference type="EC" id="3.4.21.89"/>
    </reaction>
</comment>
<evidence type="ECO:0000256" key="3">
    <source>
        <dbReference type="ARBA" id="ARBA00011035"/>
    </source>
</evidence>
<accession>A0A439DIR5</accession>
<evidence type="ECO:0000313" key="16">
    <source>
        <dbReference type="EMBL" id="RWA14292.1"/>
    </source>
</evidence>
<keyword evidence="6 15" id="KW-0645">Protease</keyword>
<evidence type="ECO:0000256" key="14">
    <source>
        <dbReference type="ARBA" id="ARBA00047037"/>
    </source>
</evidence>
<evidence type="ECO:0000256" key="11">
    <source>
        <dbReference type="ARBA" id="ARBA00022989"/>
    </source>
</evidence>
<evidence type="ECO:0000256" key="2">
    <source>
        <dbReference type="ARBA" id="ARBA00004648"/>
    </source>
</evidence>
<dbReference type="SUPFAM" id="SSF51306">
    <property type="entry name" value="LexA/Signal peptidase"/>
    <property type="match status" value="1"/>
</dbReference>
<dbReference type="PROSITE" id="PS00501">
    <property type="entry name" value="SPASE_I_1"/>
    <property type="match status" value="1"/>
</dbReference>
<evidence type="ECO:0000256" key="4">
    <source>
        <dbReference type="ARBA" id="ARBA00013208"/>
    </source>
</evidence>
<dbReference type="InterPro" id="IPR019756">
    <property type="entry name" value="Pept_S26A_signal_pept_1_Ser-AS"/>
</dbReference>
<organism evidence="16 17">
    <name type="scientific">Xylaria grammica</name>
    <dbReference type="NCBI Taxonomy" id="363999"/>
    <lineage>
        <taxon>Eukaryota</taxon>
        <taxon>Fungi</taxon>
        <taxon>Dikarya</taxon>
        <taxon>Ascomycota</taxon>
        <taxon>Pezizomycotina</taxon>
        <taxon>Sordariomycetes</taxon>
        <taxon>Xylariomycetidae</taxon>
        <taxon>Xylariales</taxon>
        <taxon>Xylariaceae</taxon>
        <taxon>Xylaria</taxon>
    </lineage>
</organism>
<keyword evidence="9 15" id="KW-0256">Endoplasmic reticulum</keyword>
<keyword evidence="11" id="KW-1133">Transmembrane helix</keyword>
<dbReference type="PANTHER" id="PTHR10806:SF6">
    <property type="entry name" value="SIGNAL PEPTIDASE COMPLEX CATALYTIC SUBUNIT SEC11"/>
    <property type="match status" value="1"/>
</dbReference>
<evidence type="ECO:0000256" key="12">
    <source>
        <dbReference type="ARBA" id="ARBA00023136"/>
    </source>
</evidence>
<keyword evidence="10" id="KW-0735">Signal-anchor</keyword>
<dbReference type="Proteomes" id="UP000286045">
    <property type="component" value="Unassembled WGS sequence"/>
</dbReference>
<dbReference type="GO" id="GO:0009003">
    <property type="term" value="F:signal peptidase activity"/>
    <property type="evidence" value="ECO:0007669"/>
    <property type="project" value="UniProtKB-EC"/>
</dbReference>
<dbReference type="AlphaFoldDB" id="A0A439DIR5"/>
<keyword evidence="12" id="KW-0472">Membrane</keyword>
<reference evidence="16 17" key="1">
    <citation type="submission" date="2018-12" db="EMBL/GenBank/DDBJ databases">
        <title>Draft genome sequence of Xylaria grammica IHI A82.</title>
        <authorList>
            <person name="Buettner E."/>
            <person name="Kellner H."/>
        </authorList>
    </citation>
    <scope>NUCLEOTIDE SEQUENCE [LARGE SCALE GENOMIC DNA]</scope>
    <source>
        <strain evidence="16 17">IHI A82</strain>
    </source>
</reference>
<dbReference type="GO" id="GO:0006465">
    <property type="term" value="P:signal peptide processing"/>
    <property type="evidence" value="ECO:0007669"/>
    <property type="project" value="UniProtKB-UniRule"/>
</dbReference>
<evidence type="ECO:0000256" key="7">
    <source>
        <dbReference type="ARBA" id="ARBA00022692"/>
    </source>
</evidence>
<dbReference type="GO" id="GO:0005787">
    <property type="term" value="C:signal peptidase complex"/>
    <property type="evidence" value="ECO:0007669"/>
    <property type="project" value="TreeGrafter"/>
</dbReference>
<dbReference type="GO" id="GO:0004252">
    <property type="term" value="F:serine-type endopeptidase activity"/>
    <property type="evidence" value="ECO:0007669"/>
    <property type="project" value="InterPro"/>
</dbReference>
<dbReference type="InterPro" id="IPR036286">
    <property type="entry name" value="LexA/Signal_pep-like_sf"/>
</dbReference>
<keyword evidence="17" id="KW-1185">Reference proteome</keyword>
<name>A0A439DIR5_9PEZI</name>
<dbReference type="InterPro" id="IPR019533">
    <property type="entry name" value="Peptidase_S26"/>
</dbReference>
<evidence type="ECO:0000256" key="9">
    <source>
        <dbReference type="ARBA" id="ARBA00022824"/>
    </source>
</evidence>
<dbReference type="InterPro" id="IPR001733">
    <property type="entry name" value="Peptidase_S26B"/>
</dbReference>
<sequence length="278" mass="31321">MLSSLQNPRQAAAQLLNFALILSTAFMMWKGLSIAADSPSPIVVVLSGSMEPAFQRGDLLFLWNRNLLAETDVGEVVVYNVRGKDIPIVHRVVRKFGLGEHAKLLTKGDNNAADDTELYARGQDYLERKDIIGSVVGYIPFVGYVTIMLSEHPWLKTVMLGIMGLYRLTNRNQMSHQPERTQNSLIFGTPAKDVTSALPRFIYSKQQENAIIDHVTSHLDTEFKFDNLDLLLEKLDLHGYEDVRNSRLENLKDLIVKKIKSKIALMRKNMGLGNLPID</sequence>
<keyword evidence="7" id="KW-0812">Transmembrane</keyword>
<dbReference type="PANTHER" id="PTHR10806">
    <property type="entry name" value="SIGNAL PEPTIDASE COMPLEX CATALYTIC SUBUNIT SEC11"/>
    <property type="match status" value="1"/>
</dbReference>
<evidence type="ECO:0000313" key="17">
    <source>
        <dbReference type="Proteomes" id="UP000286045"/>
    </source>
</evidence>
<evidence type="ECO:0000256" key="5">
    <source>
        <dbReference type="ARBA" id="ARBA00019685"/>
    </source>
</evidence>
<protein>
    <recommendedName>
        <fullName evidence="5 15">Signal peptidase complex catalytic subunit SEC11</fullName>
        <ecNumber evidence="4 15">3.4.21.89</ecNumber>
    </recommendedName>
</protein>
<comment type="similarity">
    <text evidence="3 15">Belongs to the peptidase S26B family.</text>
</comment>
<evidence type="ECO:0000256" key="1">
    <source>
        <dbReference type="ARBA" id="ARBA00000677"/>
    </source>
</evidence>
<dbReference type="CDD" id="cd06530">
    <property type="entry name" value="S26_SPase_I"/>
    <property type="match status" value="1"/>
</dbReference>
<proteinExistence type="inferred from homology"/>
<comment type="function">
    <text evidence="13">Catalytic component of the signal peptidase complex (SPC) which catalyzes the cleavage of N-terminal signal sequences from nascent proteins as they are translocated into the lumen of the endoplasmic reticulum. Specifically cleaves N-terminal signal peptides that contain a hydrophobic alpha-helix (h-region) shorter than 18-20 amino acids.</text>
</comment>
<keyword evidence="8 15" id="KW-0378">Hydrolase</keyword>
<evidence type="ECO:0000256" key="6">
    <source>
        <dbReference type="ARBA" id="ARBA00022670"/>
    </source>
</evidence>
<evidence type="ECO:0000256" key="15">
    <source>
        <dbReference type="RuleBase" id="RU362047"/>
    </source>
</evidence>
<comment type="subcellular location">
    <subcellularLocation>
        <location evidence="2">Endoplasmic reticulum membrane</location>
        <topology evidence="2">Single-pass type II membrane protein</topology>
    </subcellularLocation>
</comment>
<dbReference type="PRINTS" id="PR00728">
    <property type="entry name" value="SIGNALPTASE"/>
</dbReference>
<dbReference type="STRING" id="363999.A0A439DIR5"/>
<dbReference type="NCBIfam" id="TIGR02228">
    <property type="entry name" value="sigpep_I_arch"/>
    <property type="match status" value="1"/>
</dbReference>
<comment type="subunit">
    <text evidence="14">Component of the signal peptidase complex (SPC) composed of a catalytic subunit SEC11 and three accessory subunits SPC1, SPC2 and SPC3. The complex induces a local thinning of the ER membrane which is used to measure the length of the signal peptide (SP) h-region of protein substrates. This ensures the selectivity of the complex towards h-regions shorter than 18-20 amino acids. SPC associates with the translocon complex.</text>
</comment>
<evidence type="ECO:0000256" key="8">
    <source>
        <dbReference type="ARBA" id="ARBA00022801"/>
    </source>
</evidence>
<dbReference type="EMBL" id="RYZI01000010">
    <property type="protein sequence ID" value="RWA14292.1"/>
    <property type="molecule type" value="Genomic_DNA"/>
</dbReference>
<dbReference type="EC" id="3.4.21.89" evidence="4 15"/>